<feature type="region of interest" description="Disordered" evidence="1">
    <location>
        <begin position="285"/>
        <end position="568"/>
    </location>
</feature>
<feature type="compositionally biased region" description="Polar residues" evidence="1">
    <location>
        <begin position="317"/>
        <end position="329"/>
    </location>
</feature>
<sequence length="568" mass="63686">MTRYLVRKQIIGLALVVFVYVGLLQGQVVDIKTKSFGCYLVGDSSTITVNGTGYLFMQDGISVLTIQHTSPDTPPLIEITTIGPASFHDDSVLSQLNSTLTSRLTKEGTVLVIALQSTCFDEYAGWLKLVQSVPNLDIGKNDWDDDISAGVIIGCYKKCPVKVSGETIPVTELGDDDTEVDIDVVLDLNHLVEPALPSHKKKSSPKLILYIIPVIFIFLFIVVFLLYFCCYKKRRRRRLTKRREAEDYGGESTNQQQELNQCLLDELQEEQVTMEDKLVPKLQKLLHKDGDGKQNEYTRHPNTKREDENNLYEPVTEDQSSKPLLNAPQQKPEAEVIYKTPSGASNRSGFIRLPTQNQPSKRYQDLHTREIHDSPGDSNNTTDDNYENYEPPKDSPIYKVPQTAIYKSPSVTTSNEDNTPIYKSPPITTSNEDNTPIYKSPSTGHYQAPTKHSEPNNNAPKTLPSNMKLQASPPTTNIQKQSPGTSRKMFQQCGDTEPQNEDGFASYIQLNDEENTIYKTPSNAKKHEPPSGNPGAPARDDGDDETDDHDYEPPVDRSNQIYQNVNIK</sequence>
<name>A0A7M6DMX5_9CNID</name>
<dbReference type="Proteomes" id="UP000594262">
    <property type="component" value="Unplaced"/>
</dbReference>
<feature type="compositionally biased region" description="Basic and acidic residues" evidence="1">
    <location>
        <begin position="286"/>
        <end position="308"/>
    </location>
</feature>
<evidence type="ECO:0000256" key="1">
    <source>
        <dbReference type="SAM" id="MobiDB-lite"/>
    </source>
</evidence>
<evidence type="ECO:0000313" key="4">
    <source>
        <dbReference type="Proteomes" id="UP000594262"/>
    </source>
</evidence>
<keyword evidence="2" id="KW-0812">Transmembrane</keyword>
<dbReference type="RefSeq" id="XP_066911576.1">
    <property type="nucleotide sequence ID" value="XM_067055475.1"/>
</dbReference>
<feature type="compositionally biased region" description="Polar residues" evidence="1">
    <location>
        <begin position="409"/>
        <end position="418"/>
    </location>
</feature>
<evidence type="ECO:0000256" key="2">
    <source>
        <dbReference type="SAM" id="Phobius"/>
    </source>
</evidence>
<reference evidence="3" key="1">
    <citation type="submission" date="2021-01" db="UniProtKB">
        <authorList>
            <consortium name="EnsemblMetazoa"/>
        </authorList>
    </citation>
    <scope>IDENTIFICATION</scope>
</reference>
<feature type="compositionally biased region" description="Polar residues" evidence="1">
    <location>
        <begin position="455"/>
        <end position="489"/>
    </location>
</feature>
<organism evidence="3 4">
    <name type="scientific">Clytia hemisphaerica</name>
    <dbReference type="NCBI Taxonomy" id="252671"/>
    <lineage>
        <taxon>Eukaryota</taxon>
        <taxon>Metazoa</taxon>
        <taxon>Cnidaria</taxon>
        <taxon>Hydrozoa</taxon>
        <taxon>Hydroidolina</taxon>
        <taxon>Leptothecata</taxon>
        <taxon>Obeliida</taxon>
        <taxon>Clytiidae</taxon>
        <taxon>Clytia</taxon>
    </lineage>
</organism>
<proteinExistence type="predicted"/>
<protein>
    <submittedName>
        <fullName evidence="3">Uncharacterized protein</fullName>
    </submittedName>
</protein>
<accession>A0A7M6DMX5</accession>
<dbReference type="AlphaFoldDB" id="A0A7M6DMX5"/>
<feature type="compositionally biased region" description="Polar residues" evidence="1">
    <location>
        <begin position="342"/>
        <end position="361"/>
    </location>
</feature>
<dbReference type="GeneID" id="136798802"/>
<evidence type="ECO:0000313" key="3">
    <source>
        <dbReference type="EnsemblMetazoa" id="CLYHEMP016922.1"/>
    </source>
</evidence>
<dbReference type="EnsemblMetazoa" id="CLYHEMT016922.1">
    <property type="protein sequence ID" value="CLYHEMP016922.1"/>
    <property type="gene ID" value="CLYHEMG016922"/>
</dbReference>
<feature type="transmembrane region" description="Helical" evidence="2">
    <location>
        <begin position="207"/>
        <end position="231"/>
    </location>
</feature>
<feature type="compositionally biased region" description="Acidic residues" evidence="1">
    <location>
        <begin position="541"/>
        <end position="550"/>
    </location>
</feature>
<keyword evidence="2" id="KW-1133">Transmembrane helix</keyword>
<feature type="compositionally biased region" description="Basic and acidic residues" evidence="1">
    <location>
        <begin position="362"/>
        <end position="375"/>
    </location>
</feature>
<feature type="compositionally biased region" description="Polar residues" evidence="1">
    <location>
        <begin position="557"/>
        <end position="568"/>
    </location>
</feature>
<keyword evidence="4" id="KW-1185">Reference proteome</keyword>
<keyword evidence="2" id="KW-0472">Membrane</keyword>